<evidence type="ECO:0000313" key="3">
    <source>
        <dbReference type="Proteomes" id="UP000028545"/>
    </source>
</evidence>
<dbReference type="KEGG" id="sapo:SAPIO_CDS10461"/>
<dbReference type="RefSeq" id="XP_016638875.1">
    <property type="nucleotide sequence ID" value="XM_016784044.1"/>
</dbReference>
<feature type="compositionally biased region" description="Basic and acidic residues" evidence="1">
    <location>
        <begin position="196"/>
        <end position="205"/>
    </location>
</feature>
<evidence type="ECO:0000313" key="2">
    <source>
        <dbReference type="EMBL" id="KEZ39076.1"/>
    </source>
</evidence>
<dbReference type="Gene3D" id="6.10.250.1050">
    <property type="match status" value="1"/>
</dbReference>
<dbReference type="HOGENOM" id="CLU_070379_0_0_1"/>
<dbReference type="PANTHER" id="PTHR12398:SF20">
    <property type="entry name" value="PROTEIN PHOSPHATASE 1 REGULATORY INHIBITOR SUBUNIT 2"/>
    <property type="match status" value="1"/>
</dbReference>
<accession>A0A084FVG4</accession>
<keyword evidence="3" id="KW-1185">Reference proteome</keyword>
<feature type="compositionally biased region" description="Low complexity" evidence="1">
    <location>
        <begin position="1"/>
        <end position="12"/>
    </location>
</feature>
<dbReference type="Proteomes" id="UP000028545">
    <property type="component" value="Unassembled WGS sequence"/>
</dbReference>
<dbReference type="GeneID" id="27719660"/>
<protein>
    <recommendedName>
        <fullName evidence="4">Glc8 protein</fullName>
    </recommendedName>
</protein>
<name>A0A084FVG4_PSEDA</name>
<dbReference type="EMBL" id="JOWA01000165">
    <property type="protein sequence ID" value="KEZ39076.1"/>
    <property type="molecule type" value="Genomic_DNA"/>
</dbReference>
<feature type="compositionally biased region" description="Basic and acidic residues" evidence="1">
    <location>
        <begin position="154"/>
        <end position="163"/>
    </location>
</feature>
<feature type="region of interest" description="Disordered" evidence="1">
    <location>
        <begin position="104"/>
        <end position="281"/>
    </location>
</feature>
<evidence type="ECO:0000256" key="1">
    <source>
        <dbReference type="SAM" id="MobiDB-lite"/>
    </source>
</evidence>
<feature type="compositionally biased region" description="Basic and acidic residues" evidence="1">
    <location>
        <begin position="215"/>
        <end position="228"/>
    </location>
</feature>
<comment type="caution">
    <text evidence="2">The sequence shown here is derived from an EMBL/GenBank/DDBJ whole genome shotgun (WGS) entry which is preliminary data.</text>
</comment>
<dbReference type="GO" id="GO:0004864">
    <property type="term" value="F:protein phosphatase inhibitor activity"/>
    <property type="evidence" value="ECO:0007669"/>
    <property type="project" value="InterPro"/>
</dbReference>
<feature type="compositionally biased region" description="Acidic residues" evidence="1">
    <location>
        <begin position="246"/>
        <end position="259"/>
    </location>
</feature>
<sequence length="281" mass="31198">MASTSPVLHSPVHSPPKQPKGILKNASHHHSPPVSPVSPDHRTLSAKELTIVNTQYNAGRRRSSSGAQLRRLSSRTPSHHGDDAEESAQRLKWDEANLYLTEQERTSTMKITEPKTPFARGYDPLEDPSDDDEIMGEGLGEPITSAAYSTTRPAHRELSREDSIPNLDIGEPEEAVPAREFSPSSADGEAHHHRTVHVDDSGSGRDDDEMVGMSPEEREKHRRFEELRKKHYEMRNVVQLLGHPEDVEDDDDDDDDDDAPPAIPPMPPLPANFRTSNGPTS</sequence>
<dbReference type="OrthoDB" id="551302at2759"/>
<evidence type="ECO:0008006" key="4">
    <source>
        <dbReference type="Google" id="ProtNLM"/>
    </source>
</evidence>
<feature type="compositionally biased region" description="Acidic residues" evidence="1">
    <location>
        <begin position="124"/>
        <end position="135"/>
    </location>
</feature>
<feature type="compositionally biased region" description="Basic and acidic residues" evidence="1">
    <location>
        <begin position="79"/>
        <end position="90"/>
    </location>
</feature>
<proteinExistence type="predicted"/>
<dbReference type="PANTHER" id="PTHR12398">
    <property type="entry name" value="PROTEIN PHOSPHATASE INHIBITOR"/>
    <property type="match status" value="1"/>
</dbReference>
<dbReference type="GO" id="GO:0009966">
    <property type="term" value="P:regulation of signal transduction"/>
    <property type="evidence" value="ECO:0007669"/>
    <property type="project" value="InterPro"/>
</dbReference>
<feature type="compositionally biased region" description="Pro residues" evidence="1">
    <location>
        <begin position="261"/>
        <end position="270"/>
    </location>
</feature>
<dbReference type="Pfam" id="PF04979">
    <property type="entry name" value="IPP-2"/>
    <property type="match status" value="1"/>
</dbReference>
<dbReference type="InterPro" id="IPR007062">
    <property type="entry name" value="PPI-2"/>
</dbReference>
<organism evidence="2 3">
    <name type="scientific">Pseudallescheria apiosperma</name>
    <name type="common">Scedosporium apiospermum</name>
    <dbReference type="NCBI Taxonomy" id="563466"/>
    <lineage>
        <taxon>Eukaryota</taxon>
        <taxon>Fungi</taxon>
        <taxon>Dikarya</taxon>
        <taxon>Ascomycota</taxon>
        <taxon>Pezizomycotina</taxon>
        <taxon>Sordariomycetes</taxon>
        <taxon>Hypocreomycetidae</taxon>
        <taxon>Microascales</taxon>
        <taxon>Microascaceae</taxon>
        <taxon>Scedosporium</taxon>
    </lineage>
</organism>
<reference evidence="2 3" key="1">
    <citation type="journal article" date="2014" name="Genome Announc.">
        <title>Draft genome sequence of the pathogenic fungus Scedosporium apiospermum.</title>
        <authorList>
            <person name="Vandeputte P."/>
            <person name="Ghamrawi S."/>
            <person name="Rechenmann M."/>
            <person name="Iltis A."/>
            <person name="Giraud S."/>
            <person name="Fleury M."/>
            <person name="Thornton C."/>
            <person name="Delhaes L."/>
            <person name="Meyer W."/>
            <person name="Papon N."/>
            <person name="Bouchara J.P."/>
        </authorList>
    </citation>
    <scope>NUCLEOTIDE SEQUENCE [LARGE SCALE GENOMIC DNA]</scope>
    <source>
        <strain evidence="2 3">IHEM 14462</strain>
    </source>
</reference>
<gene>
    <name evidence="2" type="ORF">SAPIO_CDS10461</name>
</gene>
<dbReference type="AlphaFoldDB" id="A0A084FVG4"/>
<dbReference type="OMA" id="SHKSEKH"/>
<dbReference type="VEuPathDB" id="FungiDB:SAPIO_CDS10461"/>
<feature type="region of interest" description="Disordered" evidence="1">
    <location>
        <begin position="1"/>
        <end position="90"/>
    </location>
</feature>